<feature type="transmembrane region" description="Helical" evidence="2">
    <location>
        <begin position="393"/>
        <end position="413"/>
    </location>
</feature>
<dbReference type="NCBIfam" id="TIGR02675">
    <property type="entry name" value="tape_meas_nterm"/>
    <property type="match status" value="1"/>
</dbReference>
<organism evidence="4">
    <name type="scientific">Siphoviridae sp. ctGoR6</name>
    <dbReference type="NCBI Taxonomy" id="2825416"/>
    <lineage>
        <taxon>Viruses</taxon>
        <taxon>Duplodnaviria</taxon>
        <taxon>Heunggongvirae</taxon>
        <taxon>Uroviricota</taxon>
        <taxon>Caudoviricetes</taxon>
    </lineage>
</organism>
<evidence type="ECO:0000256" key="2">
    <source>
        <dbReference type="SAM" id="Phobius"/>
    </source>
</evidence>
<dbReference type="InterPro" id="IPR013491">
    <property type="entry name" value="Tape_meas_N"/>
</dbReference>
<feature type="transmembrane region" description="Helical" evidence="2">
    <location>
        <begin position="681"/>
        <end position="703"/>
    </location>
</feature>
<keyword evidence="2" id="KW-0472">Membrane</keyword>
<dbReference type="GO" id="GO:0098003">
    <property type="term" value="P:viral tail assembly"/>
    <property type="evidence" value="ECO:0007669"/>
    <property type="project" value="UniProtKB-KW"/>
</dbReference>
<feature type="transmembrane region" description="Helical" evidence="2">
    <location>
        <begin position="509"/>
        <end position="531"/>
    </location>
</feature>
<protein>
    <submittedName>
        <fullName evidence="4">Tail tape measure</fullName>
    </submittedName>
</protein>
<keyword evidence="2" id="KW-1133">Transmembrane helix</keyword>
<feature type="transmembrane region" description="Helical" evidence="2">
    <location>
        <begin position="451"/>
        <end position="471"/>
    </location>
</feature>
<feature type="transmembrane region" description="Helical" evidence="2">
    <location>
        <begin position="710"/>
        <end position="729"/>
    </location>
</feature>
<feature type="transmembrane region" description="Helical" evidence="2">
    <location>
        <begin position="646"/>
        <end position="669"/>
    </location>
</feature>
<feature type="transmembrane region" description="Helical" evidence="2">
    <location>
        <begin position="483"/>
        <end position="503"/>
    </location>
</feature>
<evidence type="ECO:0000256" key="1">
    <source>
        <dbReference type="ARBA" id="ARBA00022465"/>
    </source>
</evidence>
<feature type="transmembrane region" description="Helical" evidence="2">
    <location>
        <begin position="735"/>
        <end position="755"/>
    </location>
</feature>
<feature type="transmembrane region" description="Helical" evidence="2">
    <location>
        <begin position="425"/>
        <end position="445"/>
    </location>
</feature>
<evidence type="ECO:0000313" key="4">
    <source>
        <dbReference type="EMBL" id="DAF88161.1"/>
    </source>
</evidence>
<keyword evidence="1" id="KW-1188">Viral release from host cell</keyword>
<proteinExistence type="predicted"/>
<dbReference type="Pfam" id="PF20155">
    <property type="entry name" value="TMP_3"/>
    <property type="match status" value="1"/>
</dbReference>
<sequence>MAESYAVQAILSVKDHMSAALKGAASAADSLNGGFKRTIGTGALLQLGMRGVNMALDTMKSHVGSAVDRYDQLNNFPKVMKNLGIATNDTKNAMKDLDKGISGLPTTMDTATAGVTRFVSKNNDIKKSTKYFLAMNNAITAGGMSTQVQSAAVEQLSQAYSKGKMDMQEWRSIQTAMPAQLNQVAKAMGMSTDALGEGLRNGTVSMDEFMDTMVRLNEEGIDGLASFEDQAKSATGGIKTAFTNLGTGVTKGMATCIGAIDKMLQNNGLPTIAESANKAKEKIIAVFDKLAKGIEKINLKGIIAGLTPAFKVLKKVASGVGTVLGGILKFLNKHAEGATKAATAAIALAMAFKAYKKVSSWLTPLESASETFKKTGKAGDLAAKGAFKLKSGLGALAKMAGVALIIGSLALLAKALQGIGKLGPTAVAPLIAFASAVSIVAMVLASVGTKLQASTTGIIVFAAAVAAMALAMAPIAQTGLEGAAAMGAFGIVVAGLAVVFAALGTALTAGAVGILAFGAAIVLIGAGMRLATPFVQALTVMIKQLGDTIAQIVPVIANAVSQIVTVIGGTLCNVMRTAGDVISQVVQSICDGFSTLADGVATVVDAISGGFATAMNAIAGVIESVGTSAKNAGTGFKSVAQGIQMIAGLSLFDIATALAAVATGIGTIATKGANLPQVAAGMMGLMMAITMGAAGITAFNAALSALSGMIGGVVTNVTLLKAAFANFTIPAPNVGPFIAAFASITAAAMMLVPALRSAGLQAGAGLASGLSSGASRAAAAVRSATANITAAIRPLAALFMAVGLASGNGFANALRGGLQRAVAACRSAVVSINVTLRGAASGAYAAGRFIGIGLANGMRSQLGAVRAAAAALAAAAEKAIEAKAKIGSPSKVADKLGGWYGAGWVNGILGKVRQARKAAQQLLYVPKVATPDIAWATSSGGSGQLYDQYNYGGGRTVVIEVPVELDGKTIAKVSAPYTQEELDKRETRAARKRGVR</sequence>
<name>A0A8S5U127_9CAUD</name>
<dbReference type="EMBL" id="BK015979">
    <property type="protein sequence ID" value="DAF88161.1"/>
    <property type="molecule type" value="Genomic_DNA"/>
</dbReference>
<keyword evidence="2" id="KW-0812">Transmembrane</keyword>
<reference evidence="4" key="1">
    <citation type="journal article" date="2021" name="Proc. Natl. Acad. Sci. U.S.A.">
        <title>A Catalog of Tens of Thousands of Viruses from Human Metagenomes Reveals Hidden Associations with Chronic Diseases.</title>
        <authorList>
            <person name="Tisza M.J."/>
            <person name="Buck C.B."/>
        </authorList>
    </citation>
    <scope>NUCLEOTIDE SEQUENCE</scope>
    <source>
        <strain evidence="4">CtGoR6</strain>
    </source>
</reference>
<evidence type="ECO:0000259" key="3">
    <source>
        <dbReference type="Pfam" id="PF20155"/>
    </source>
</evidence>
<keyword evidence="1" id="KW-1245">Viral tail assembly</keyword>
<accession>A0A8S5U127</accession>
<feature type="domain" description="Tape measure protein N-terminal" evidence="3">
    <location>
        <begin position="65"/>
        <end position="253"/>
    </location>
</feature>